<proteinExistence type="predicted"/>
<dbReference type="Proteomes" id="UP000471147">
    <property type="component" value="Unassembled WGS sequence"/>
</dbReference>
<evidence type="ECO:0000259" key="1">
    <source>
        <dbReference type="Pfam" id="PF19993"/>
    </source>
</evidence>
<dbReference type="RefSeq" id="WP_160353882.1">
    <property type="nucleotide sequence ID" value="NZ_SDWJ01000002.1"/>
</dbReference>
<name>A0A6I4M5L8_9SPHN</name>
<evidence type="ECO:0000313" key="3">
    <source>
        <dbReference type="Proteomes" id="UP000471147"/>
    </source>
</evidence>
<reference evidence="2 3" key="1">
    <citation type="submission" date="2019-01" db="EMBL/GenBank/DDBJ databases">
        <title>Sphingorhabdus lacus sp.nov., isolated from an oligotrophic freshwater lake.</title>
        <authorList>
            <person name="Park M."/>
        </authorList>
    </citation>
    <scope>NUCLEOTIDE SEQUENCE [LARGE SCALE GENOMIC DNA]</scope>
    <source>
        <strain evidence="2 3">IMCC26285</strain>
    </source>
</reference>
<organism evidence="2 3">
    <name type="scientific">Sphingorhabdus profundilacus</name>
    <dbReference type="NCBI Taxonomy" id="2509718"/>
    <lineage>
        <taxon>Bacteria</taxon>
        <taxon>Pseudomonadati</taxon>
        <taxon>Pseudomonadota</taxon>
        <taxon>Alphaproteobacteria</taxon>
        <taxon>Sphingomonadales</taxon>
        <taxon>Sphingomonadaceae</taxon>
        <taxon>Sphingorhabdus</taxon>
    </lineage>
</organism>
<keyword evidence="3" id="KW-1185">Reference proteome</keyword>
<comment type="caution">
    <text evidence="2">The sequence shown here is derived from an EMBL/GenBank/DDBJ whole genome shotgun (WGS) entry which is preliminary data.</text>
</comment>
<dbReference type="EMBL" id="SDWJ01000002">
    <property type="protein sequence ID" value="MVZ97908.1"/>
    <property type="molecule type" value="Genomic_DNA"/>
</dbReference>
<sequence length="334" mass="36149">MTDACQTVGCTVGETGVCLLNNDPEVCEFRVTHDTTTLESDDSLETELTVSPVLETWEDKPVLWDNLPLEVGELSDYLGSRKCLLVGVVGTPAAGKTAALVSMYLRLGHGSLEGFQFAKSTRLLAFEEISQGARVWSTPPPDAMTARTTAGGRRVAGFLHLRLKKLDNNTLLDLLIPDMPGEWSDTLIDSNRTEGLGFLASAQVIWVFVNGAELRDNATRMHTMSRTKQLLRRVAAMLEQGCPPVKIVVTHSDSGPLLQATSGRLNQIADELNLSAEIIEIASFSANEQVQAGAGISDLILKSIPTPQPAGIEWPDDTGGLAGRFMNRYVGEKK</sequence>
<gene>
    <name evidence="2" type="ORF">EUU23_09335</name>
</gene>
<evidence type="ECO:0000313" key="2">
    <source>
        <dbReference type="EMBL" id="MVZ97908.1"/>
    </source>
</evidence>
<dbReference type="OrthoDB" id="6637061at2"/>
<dbReference type="AlphaFoldDB" id="A0A6I4M5L8"/>
<accession>A0A6I4M5L8</accession>
<dbReference type="InterPro" id="IPR045528">
    <property type="entry name" value="DO-GTPase2"/>
</dbReference>
<dbReference type="Pfam" id="PF19993">
    <property type="entry name" value="DO-GTPase2"/>
    <property type="match status" value="1"/>
</dbReference>
<feature type="domain" description="Double-GTPase 2" evidence="1">
    <location>
        <begin position="85"/>
        <end position="302"/>
    </location>
</feature>
<protein>
    <recommendedName>
        <fullName evidence="1">Double-GTPase 2 domain-containing protein</fullName>
    </recommendedName>
</protein>